<evidence type="ECO:0000313" key="1">
    <source>
        <dbReference type="EMBL" id="GMH18477.1"/>
    </source>
</evidence>
<comment type="caution">
    <text evidence="1">The sequence shown here is derived from an EMBL/GenBank/DDBJ whole genome shotgun (WGS) entry which is preliminary data.</text>
</comment>
<keyword evidence="2" id="KW-1185">Reference proteome</keyword>
<gene>
    <name evidence="1" type="ORF">Nepgr_020318</name>
</gene>
<dbReference type="EMBL" id="BSYO01000019">
    <property type="protein sequence ID" value="GMH18477.1"/>
    <property type="molecule type" value="Genomic_DNA"/>
</dbReference>
<proteinExistence type="predicted"/>
<sequence>MMLAEILMPFGIFVLPVGELGWGVQAVAEAKFARLIPGIAEHLGFDSGFHVGSVEKTDAHVDSPGVIPVPVMAEAGADSKGGPIDVDGGSQCSCDVAGATHCSLEDLDGSVRVLGHALSDLNQLDRSPDEDQSAGACSELGVDVSTPDSIMRICNKYSLADLGHIKTNNGCMSASLAGSHLGEAQAEGAEGPGYAQAERQLEVVVKKPDPLSYAIQLLVDGKAFRNSLDSLAMDHRNLVLSFLDQCWFEVGRVQGADVVVGIADFQILLHWFGAGAGCAVYLFDAAGSYSMPMVYFAGIICRWSLWPNSSLLLEIDAAPEAGGCSSSYLHTDIAAGGCISGLNWRL</sequence>
<accession>A0AAD3XUW9</accession>
<evidence type="ECO:0000313" key="2">
    <source>
        <dbReference type="Proteomes" id="UP001279734"/>
    </source>
</evidence>
<reference evidence="1" key="1">
    <citation type="submission" date="2023-05" db="EMBL/GenBank/DDBJ databases">
        <title>Nepenthes gracilis genome sequencing.</title>
        <authorList>
            <person name="Fukushima K."/>
        </authorList>
    </citation>
    <scope>NUCLEOTIDE SEQUENCE</scope>
    <source>
        <strain evidence="1">SING2019-196</strain>
    </source>
</reference>
<dbReference type="Proteomes" id="UP001279734">
    <property type="component" value="Unassembled WGS sequence"/>
</dbReference>
<name>A0AAD3XUW9_NEPGR</name>
<protein>
    <submittedName>
        <fullName evidence="1">Uncharacterized protein</fullName>
    </submittedName>
</protein>
<dbReference type="AlphaFoldDB" id="A0AAD3XUW9"/>
<organism evidence="1 2">
    <name type="scientific">Nepenthes gracilis</name>
    <name type="common">Slender pitcher plant</name>
    <dbReference type="NCBI Taxonomy" id="150966"/>
    <lineage>
        <taxon>Eukaryota</taxon>
        <taxon>Viridiplantae</taxon>
        <taxon>Streptophyta</taxon>
        <taxon>Embryophyta</taxon>
        <taxon>Tracheophyta</taxon>
        <taxon>Spermatophyta</taxon>
        <taxon>Magnoliopsida</taxon>
        <taxon>eudicotyledons</taxon>
        <taxon>Gunneridae</taxon>
        <taxon>Pentapetalae</taxon>
        <taxon>Caryophyllales</taxon>
        <taxon>Nepenthaceae</taxon>
        <taxon>Nepenthes</taxon>
    </lineage>
</organism>